<dbReference type="KEGG" id="acom:CEW83_08605"/>
<dbReference type="EMBL" id="CP022187">
    <property type="protein sequence ID" value="AWI75268.1"/>
    <property type="molecule type" value="Genomic_DNA"/>
</dbReference>
<evidence type="ECO:0000313" key="4">
    <source>
        <dbReference type="Proteomes" id="UP000244930"/>
    </source>
</evidence>
<feature type="domain" description="Glycosyltransferase 2-like" evidence="2">
    <location>
        <begin position="4"/>
        <end position="159"/>
    </location>
</feature>
<dbReference type="PANTHER" id="PTHR22916">
    <property type="entry name" value="GLYCOSYLTRANSFERASE"/>
    <property type="match status" value="1"/>
</dbReference>
<keyword evidence="4" id="KW-1185">Reference proteome</keyword>
<dbReference type="InterPro" id="IPR001173">
    <property type="entry name" value="Glyco_trans_2-like"/>
</dbReference>
<keyword evidence="1" id="KW-1133">Transmembrane helix</keyword>
<dbReference type="Gene3D" id="3.90.550.10">
    <property type="entry name" value="Spore Coat Polysaccharide Biosynthesis Protein SpsA, Chain A"/>
    <property type="match status" value="1"/>
</dbReference>
<evidence type="ECO:0000259" key="2">
    <source>
        <dbReference type="Pfam" id="PF00535"/>
    </source>
</evidence>
<sequence length="281" mass="31886">MRISLVVATMDRPDLLRRLLDSLVIQTRLPDQVILVDQSRDDLSEAVAAEFSERLNLLVLRAPPRGAPAARNIGLRHVDGDVIGFPDDDCWYPVGAVERVHGEFSKDDHLDIFSGMSFNEKGVPSQGRWATVRQTIDRYSAWVTQTQYTTFYRKAVFEKVGNFREELGTGAGTLWGSGEETEFMIRSVDRGCHAVYDPSFYIHHPEPLSQFDAKTFSRGRSYNMGFGRVMKLAGYPIWFVGYMALRPLVGAVVSLAKGSFGRSRYQLIASYFRLRGWLYRL</sequence>
<organism evidence="3 4">
    <name type="scientific">Parazoarcus communis</name>
    <dbReference type="NCBI Taxonomy" id="41977"/>
    <lineage>
        <taxon>Bacteria</taxon>
        <taxon>Pseudomonadati</taxon>
        <taxon>Pseudomonadota</taxon>
        <taxon>Betaproteobacteria</taxon>
        <taxon>Rhodocyclales</taxon>
        <taxon>Zoogloeaceae</taxon>
        <taxon>Parazoarcus</taxon>
    </lineage>
</organism>
<reference evidence="3 4" key="1">
    <citation type="submission" date="2017-06" db="EMBL/GenBank/DDBJ databases">
        <title>Azoarcus.</title>
        <authorList>
            <person name="Woo J.-H."/>
            <person name="Kim H.-S."/>
        </authorList>
    </citation>
    <scope>NUCLEOTIDE SEQUENCE [LARGE SCALE GENOMIC DNA]</scope>
    <source>
        <strain evidence="3 4">TSPY31</strain>
    </source>
</reference>
<keyword evidence="1" id="KW-0812">Transmembrane</keyword>
<keyword evidence="1" id="KW-0472">Membrane</keyword>
<evidence type="ECO:0000256" key="1">
    <source>
        <dbReference type="SAM" id="Phobius"/>
    </source>
</evidence>
<proteinExistence type="predicted"/>
<dbReference type="GO" id="GO:0016758">
    <property type="term" value="F:hexosyltransferase activity"/>
    <property type="evidence" value="ECO:0007669"/>
    <property type="project" value="UniProtKB-ARBA"/>
</dbReference>
<dbReference type="Proteomes" id="UP000244930">
    <property type="component" value="Chromosome"/>
</dbReference>
<dbReference type="AlphaFoldDB" id="A0A2U8GP53"/>
<accession>A0A2U8GP53</accession>
<evidence type="ECO:0000313" key="3">
    <source>
        <dbReference type="EMBL" id="AWI75268.1"/>
    </source>
</evidence>
<keyword evidence="3" id="KW-0808">Transferase</keyword>
<dbReference type="Pfam" id="PF00535">
    <property type="entry name" value="Glycos_transf_2"/>
    <property type="match status" value="1"/>
</dbReference>
<dbReference type="InterPro" id="IPR029044">
    <property type="entry name" value="Nucleotide-diphossugar_trans"/>
</dbReference>
<protein>
    <submittedName>
        <fullName evidence="3">Glycosyl transferase</fullName>
    </submittedName>
</protein>
<dbReference type="RefSeq" id="WP_108948976.1">
    <property type="nucleotide sequence ID" value="NZ_CP022187.1"/>
</dbReference>
<feature type="transmembrane region" description="Helical" evidence="1">
    <location>
        <begin position="235"/>
        <end position="256"/>
    </location>
</feature>
<name>A0A2U8GP53_9RHOO</name>
<gene>
    <name evidence="3" type="ORF">CEW83_08605</name>
</gene>
<dbReference type="SUPFAM" id="SSF53448">
    <property type="entry name" value="Nucleotide-diphospho-sugar transferases"/>
    <property type="match status" value="1"/>
</dbReference>
<dbReference type="CDD" id="cd00761">
    <property type="entry name" value="Glyco_tranf_GTA_type"/>
    <property type="match status" value="1"/>
</dbReference>